<dbReference type="EMBL" id="NSKD01000001">
    <property type="protein sequence ID" value="PAU82291.1"/>
    <property type="molecule type" value="Genomic_DNA"/>
</dbReference>
<dbReference type="InterPro" id="IPR046474">
    <property type="entry name" value="DUF6795"/>
</dbReference>
<organism evidence="2 3">
    <name type="scientific">Halovibrio salipaludis</name>
    <dbReference type="NCBI Taxonomy" id="2032626"/>
    <lineage>
        <taxon>Bacteria</taxon>
        <taxon>Pseudomonadati</taxon>
        <taxon>Pseudomonadota</taxon>
        <taxon>Gammaproteobacteria</taxon>
        <taxon>Oceanospirillales</taxon>
        <taxon>Halomonadaceae</taxon>
        <taxon>Halovibrio</taxon>
    </lineage>
</organism>
<protein>
    <recommendedName>
        <fullName evidence="1">DUF6795 domain-containing protein</fullName>
    </recommendedName>
</protein>
<reference evidence="2 3" key="1">
    <citation type="submission" date="2017-08" db="EMBL/GenBank/DDBJ databases">
        <title>Halovibrio sewagensis sp. nov., isolated from wastewater of high salinity.</title>
        <authorList>
            <person name="Dong X."/>
            <person name="Zhang G."/>
        </authorList>
    </citation>
    <scope>NUCLEOTIDE SEQUENCE [LARGE SCALE GENOMIC DNA]</scope>
    <source>
        <strain evidence="2 3">YL5-2</strain>
    </source>
</reference>
<name>A0A2A2F9V8_9GAMM</name>
<dbReference type="AlphaFoldDB" id="A0A2A2F9V8"/>
<dbReference type="Pfam" id="PF20598">
    <property type="entry name" value="DUF6795"/>
    <property type="match status" value="1"/>
</dbReference>
<evidence type="ECO:0000313" key="3">
    <source>
        <dbReference type="Proteomes" id="UP000218896"/>
    </source>
</evidence>
<comment type="caution">
    <text evidence="2">The sequence shown here is derived from an EMBL/GenBank/DDBJ whole genome shotgun (WGS) entry which is preliminary data.</text>
</comment>
<evidence type="ECO:0000259" key="1">
    <source>
        <dbReference type="Pfam" id="PF20598"/>
    </source>
</evidence>
<accession>A0A2A2F9V8</accession>
<keyword evidence="3" id="KW-1185">Reference proteome</keyword>
<proteinExistence type="predicted"/>
<gene>
    <name evidence="2" type="ORF">CK501_03860</name>
</gene>
<dbReference type="Proteomes" id="UP000218896">
    <property type="component" value="Unassembled WGS sequence"/>
</dbReference>
<sequence length="182" mass="20848">MNGRLCLKATYRSMSVLIPSVLILVAVSDITNPVEVMSDMLGAFKRYDVLLSPKVEGQILEGGNPVPNVKVIRELTYEDEYTDQTRTDDEGYFQLPEKWIRSRIPGRMFDETRIRQIVDAEKDGQAYLLWYANTPSIQPEQTVVEKLGSLYCDLSNSEKLHHFPVAGEARFAHDVYSICRWE</sequence>
<feature type="domain" description="DUF6795" evidence="1">
    <location>
        <begin position="55"/>
        <end position="156"/>
    </location>
</feature>
<evidence type="ECO:0000313" key="2">
    <source>
        <dbReference type="EMBL" id="PAU82291.1"/>
    </source>
</evidence>